<evidence type="ECO:0000256" key="4">
    <source>
        <dbReference type="ARBA" id="ARBA00012780"/>
    </source>
</evidence>
<evidence type="ECO:0000256" key="2">
    <source>
        <dbReference type="ARBA" id="ARBA00004401"/>
    </source>
</evidence>
<keyword evidence="7" id="KW-0472">Membrane</keyword>
<keyword evidence="8" id="KW-0325">Glycoprotein</keyword>
<dbReference type="GO" id="GO:0009277">
    <property type="term" value="C:fungal-type cell wall"/>
    <property type="evidence" value="ECO:0007669"/>
    <property type="project" value="TreeGrafter"/>
</dbReference>
<dbReference type="PANTHER" id="PTHR16631">
    <property type="entry name" value="GLUCAN 1,3-BETA-GLUCOSIDASE"/>
    <property type="match status" value="1"/>
</dbReference>
<comment type="subcellular location">
    <subcellularLocation>
        <location evidence="2">Cell membrane</location>
        <topology evidence="2">Single-pass type II membrane protein</topology>
    </subcellularLocation>
</comment>
<comment type="caution">
    <text evidence="16">The sequence shown here is derived from an EMBL/GenBank/DDBJ whole genome shotgun (WGS) entry which is preliminary data.</text>
</comment>
<evidence type="ECO:0000256" key="11">
    <source>
        <dbReference type="ARBA" id="ARBA00023326"/>
    </source>
</evidence>
<organism evidence="16 17">
    <name type="scientific">Tetrapyrgos nigripes</name>
    <dbReference type="NCBI Taxonomy" id="182062"/>
    <lineage>
        <taxon>Eukaryota</taxon>
        <taxon>Fungi</taxon>
        <taxon>Dikarya</taxon>
        <taxon>Basidiomycota</taxon>
        <taxon>Agaricomycotina</taxon>
        <taxon>Agaricomycetes</taxon>
        <taxon>Agaricomycetidae</taxon>
        <taxon>Agaricales</taxon>
        <taxon>Marasmiineae</taxon>
        <taxon>Marasmiaceae</taxon>
        <taxon>Tetrapyrgos</taxon>
    </lineage>
</organism>
<dbReference type="GO" id="GO:0071555">
    <property type="term" value="P:cell wall organization"/>
    <property type="evidence" value="ECO:0007669"/>
    <property type="project" value="UniProtKB-KW"/>
</dbReference>
<evidence type="ECO:0000256" key="10">
    <source>
        <dbReference type="ARBA" id="ARBA00023316"/>
    </source>
</evidence>
<feature type="chain" id="PRO_5034508720" description="glucan endo-1,3-beta-D-glucosidase" evidence="15">
    <location>
        <begin position="20"/>
        <end position="352"/>
    </location>
</feature>
<dbReference type="GO" id="GO:0000272">
    <property type="term" value="P:polysaccharide catabolic process"/>
    <property type="evidence" value="ECO:0007669"/>
    <property type="project" value="UniProtKB-KW"/>
</dbReference>
<evidence type="ECO:0000256" key="6">
    <source>
        <dbReference type="ARBA" id="ARBA00022801"/>
    </source>
</evidence>
<keyword evidence="11" id="KW-0624">Polysaccharide degradation</keyword>
<comment type="catalytic activity">
    <reaction evidence="1">
        <text>Hydrolysis of (1-&gt;3)-beta-D-glucosidic linkages in (1-&gt;3)-beta-D-glucans.</text>
        <dbReference type="EC" id="3.2.1.39"/>
    </reaction>
</comment>
<evidence type="ECO:0000256" key="5">
    <source>
        <dbReference type="ARBA" id="ARBA00022475"/>
    </source>
</evidence>
<evidence type="ECO:0000256" key="3">
    <source>
        <dbReference type="ARBA" id="ARBA00008773"/>
    </source>
</evidence>
<dbReference type="GO" id="GO:0005886">
    <property type="term" value="C:plasma membrane"/>
    <property type="evidence" value="ECO:0007669"/>
    <property type="project" value="UniProtKB-SubCell"/>
</dbReference>
<keyword evidence="5" id="KW-1003">Cell membrane</keyword>
<evidence type="ECO:0000256" key="1">
    <source>
        <dbReference type="ARBA" id="ARBA00000382"/>
    </source>
</evidence>
<evidence type="ECO:0000256" key="9">
    <source>
        <dbReference type="ARBA" id="ARBA00023277"/>
    </source>
</evidence>
<dbReference type="InterPro" id="IPR017853">
    <property type="entry name" value="GH"/>
</dbReference>
<evidence type="ECO:0000256" key="7">
    <source>
        <dbReference type="ARBA" id="ARBA00023136"/>
    </source>
</evidence>
<dbReference type="SUPFAM" id="SSF51445">
    <property type="entry name" value="(Trans)glycosidases"/>
    <property type="match status" value="1"/>
</dbReference>
<gene>
    <name evidence="16" type="ORF">D9758_003870</name>
</gene>
<dbReference type="Proteomes" id="UP000559256">
    <property type="component" value="Unassembled WGS sequence"/>
</dbReference>
<dbReference type="AlphaFoldDB" id="A0A8H5GLH7"/>
<evidence type="ECO:0000256" key="14">
    <source>
        <dbReference type="ARBA" id="ARBA00043078"/>
    </source>
</evidence>
<reference evidence="16 17" key="1">
    <citation type="journal article" date="2020" name="ISME J.">
        <title>Uncovering the hidden diversity of litter-decomposition mechanisms in mushroom-forming fungi.</title>
        <authorList>
            <person name="Floudas D."/>
            <person name="Bentzer J."/>
            <person name="Ahren D."/>
            <person name="Johansson T."/>
            <person name="Persson P."/>
            <person name="Tunlid A."/>
        </authorList>
    </citation>
    <scope>NUCLEOTIDE SEQUENCE [LARGE SCALE GENOMIC DNA]</scope>
    <source>
        <strain evidence="16 17">CBS 291.85</strain>
    </source>
</reference>
<keyword evidence="10" id="KW-0961">Cell wall biogenesis/degradation</keyword>
<keyword evidence="15" id="KW-0732">Signal</keyword>
<evidence type="ECO:0000313" key="17">
    <source>
        <dbReference type="Proteomes" id="UP000559256"/>
    </source>
</evidence>
<dbReference type="EMBL" id="JAACJM010000020">
    <property type="protein sequence ID" value="KAF5367137.1"/>
    <property type="molecule type" value="Genomic_DNA"/>
</dbReference>
<protein>
    <recommendedName>
        <fullName evidence="4">glucan endo-1,3-beta-D-glucosidase</fullName>
        <ecNumber evidence="4">3.2.1.39</ecNumber>
    </recommendedName>
    <alternativeName>
        <fullName evidence="14">Endo-1,3-beta-glucanase btgC</fullName>
    </alternativeName>
    <alternativeName>
        <fullName evidence="13">Laminarinase btgC</fullName>
    </alternativeName>
</protein>
<comment type="function">
    <text evidence="12">Glucanases play a role in cell expansion during growth, in cell-cell fusion during mating, and in spore release during sporulation. This enzyme may be involved in beta-glucan degradation. Active on laminarin and lichenan.</text>
</comment>
<dbReference type="EC" id="3.2.1.39" evidence="4"/>
<feature type="signal peptide" evidence="15">
    <location>
        <begin position="1"/>
        <end position="19"/>
    </location>
</feature>
<dbReference type="GO" id="GO:0009986">
    <property type="term" value="C:cell surface"/>
    <property type="evidence" value="ECO:0007669"/>
    <property type="project" value="TreeGrafter"/>
</dbReference>
<dbReference type="GO" id="GO:0042973">
    <property type="term" value="F:glucan endo-1,3-beta-D-glucosidase activity"/>
    <property type="evidence" value="ECO:0007669"/>
    <property type="project" value="UniProtKB-EC"/>
</dbReference>
<evidence type="ECO:0000256" key="12">
    <source>
        <dbReference type="ARBA" id="ARBA00037649"/>
    </source>
</evidence>
<sequence length="352" mass="38291">MLALIPLLVPVVLSGAAFASLASVKISAPLANFSLTIGDAAAQNCFPALGFKMPSAVPSSTNNWWCDQSTEYAFLGFSYEVTACQSRGQLIADFANIRKQFNGRYVRMYGACDRDGFYDDIVEAAWEAGIGVHALIWFGFDGGNIWQARCDSLVNSLWSNPKAKFVTRVVQFGSEPMFDSVLSVGNLAAHIWDLKGKIAALGIPITVSEMAYGYTKNNGALPVMSAIDIIDAHMLPFFAQDASTATQAWPIVTRDVEWFIQNGQGKKLILSQNGWPSVSYPGVEANSAAAVADVQNENDYFNLLDFECSYFKTLPGGVGWFAHIYSDSQEPGYGILGTNGQPKFNFNPRTSC</sequence>
<evidence type="ECO:0000256" key="13">
    <source>
        <dbReference type="ARBA" id="ARBA00042373"/>
    </source>
</evidence>
<keyword evidence="6" id="KW-0378">Hydrolase</keyword>
<name>A0A8H5GLH7_9AGAR</name>
<accession>A0A8H5GLH7</accession>
<dbReference type="OrthoDB" id="77201at2759"/>
<comment type="similarity">
    <text evidence="3">Belongs to the glycosyl hydrolase 17 family.</text>
</comment>
<keyword evidence="17" id="KW-1185">Reference proteome</keyword>
<dbReference type="PANTHER" id="PTHR16631:SF17">
    <property type="entry name" value="GLUCAN ENDO-1,3-BETA-GLUCOSIDASE BTGC"/>
    <property type="match status" value="1"/>
</dbReference>
<keyword evidence="9" id="KW-0119">Carbohydrate metabolism</keyword>
<evidence type="ECO:0000256" key="8">
    <source>
        <dbReference type="ARBA" id="ARBA00023180"/>
    </source>
</evidence>
<proteinExistence type="inferred from homology"/>
<dbReference type="InterPro" id="IPR050732">
    <property type="entry name" value="Beta-glucan_modifiers"/>
</dbReference>
<evidence type="ECO:0000313" key="16">
    <source>
        <dbReference type="EMBL" id="KAF5367137.1"/>
    </source>
</evidence>
<dbReference type="GO" id="GO:0005576">
    <property type="term" value="C:extracellular region"/>
    <property type="evidence" value="ECO:0007669"/>
    <property type="project" value="TreeGrafter"/>
</dbReference>
<evidence type="ECO:0000256" key="15">
    <source>
        <dbReference type="SAM" id="SignalP"/>
    </source>
</evidence>